<accession>A0A8S4Q6E8</accession>
<evidence type="ECO:0000256" key="1">
    <source>
        <dbReference type="SAM" id="MobiDB-lite"/>
    </source>
</evidence>
<feature type="chain" id="PRO_5035800232" evidence="2">
    <location>
        <begin position="18"/>
        <end position="111"/>
    </location>
</feature>
<keyword evidence="4" id="KW-1185">Reference proteome</keyword>
<dbReference type="EMBL" id="CAIIXF020000012">
    <property type="protein sequence ID" value="CAH1801403.1"/>
    <property type="molecule type" value="Genomic_DNA"/>
</dbReference>
<feature type="non-terminal residue" evidence="3">
    <location>
        <position position="1"/>
    </location>
</feature>
<evidence type="ECO:0000256" key="2">
    <source>
        <dbReference type="SAM" id="SignalP"/>
    </source>
</evidence>
<name>A0A8S4Q6E8_OWEFU</name>
<reference evidence="3" key="1">
    <citation type="submission" date="2022-03" db="EMBL/GenBank/DDBJ databases">
        <authorList>
            <person name="Martin C."/>
        </authorList>
    </citation>
    <scope>NUCLEOTIDE SEQUENCE</scope>
</reference>
<gene>
    <name evidence="3" type="ORF">OFUS_LOCUS25195</name>
</gene>
<proteinExistence type="predicted"/>
<dbReference type="AlphaFoldDB" id="A0A8S4Q6E8"/>
<feature type="compositionally biased region" description="Basic residues" evidence="1">
    <location>
        <begin position="50"/>
        <end position="71"/>
    </location>
</feature>
<dbReference type="Proteomes" id="UP000749559">
    <property type="component" value="Unassembled WGS sequence"/>
</dbReference>
<evidence type="ECO:0000313" key="4">
    <source>
        <dbReference type="Proteomes" id="UP000749559"/>
    </source>
</evidence>
<feature type="region of interest" description="Disordered" evidence="1">
    <location>
        <begin position="43"/>
        <end position="79"/>
    </location>
</feature>
<evidence type="ECO:0000313" key="3">
    <source>
        <dbReference type="EMBL" id="CAH1801403.1"/>
    </source>
</evidence>
<comment type="caution">
    <text evidence="3">The sequence shown here is derived from an EMBL/GenBank/DDBJ whole genome shotgun (WGS) entry which is preliminary data.</text>
</comment>
<sequence>MANCMLLLVFVLTVANAYNLHHSKNHHKVAEKHYDKNNVINNDYNSNVDHRRRNFNHVTHSRRRGVPKPRAKSADPAEMETARIIPGNFGRWRSDVKYDISKDIRKNLFFH</sequence>
<organism evidence="3 4">
    <name type="scientific">Owenia fusiformis</name>
    <name type="common">Polychaete worm</name>
    <dbReference type="NCBI Taxonomy" id="6347"/>
    <lineage>
        <taxon>Eukaryota</taxon>
        <taxon>Metazoa</taxon>
        <taxon>Spiralia</taxon>
        <taxon>Lophotrochozoa</taxon>
        <taxon>Annelida</taxon>
        <taxon>Polychaeta</taxon>
        <taxon>Sedentaria</taxon>
        <taxon>Canalipalpata</taxon>
        <taxon>Sabellida</taxon>
        <taxon>Oweniida</taxon>
        <taxon>Oweniidae</taxon>
        <taxon>Owenia</taxon>
    </lineage>
</organism>
<keyword evidence="2" id="KW-0732">Signal</keyword>
<protein>
    <submittedName>
        <fullName evidence="3">Uncharacterized protein</fullName>
    </submittedName>
</protein>
<feature type="signal peptide" evidence="2">
    <location>
        <begin position="1"/>
        <end position="17"/>
    </location>
</feature>